<sequence>MRRSKRSIRAPEAATRGMFGIQRTTPMTKARKKMVVKGLGHAHRLAAATAKLDALLRGETVPDARNIASGPAACEDGINVGPPAAPKRARAELTDSHTEGGEPSVKKPKTRADGPASVPVFREGGEKQLANQTKETKTSAKDAQAPQKRARLAEYSTDRPANNPEKLVVRRQRMAPKPQEVPIDNRRRATTETRSANPPIVPAAAVITAHVHSSSSPNADKGTMYSVDGTASPIGAVVPGSANPASI</sequence>
<feature type="compositionally biased region" description="Basic and acidic residues" evidence="1">
    <location>
        <begin position="89"/>
        <end position="100"/>
    </location>
</feature>
<evidence type="ECO:0000313" key="2">
    <source>
        <dbReference type="EMBL" id="KAK7039415.1"/>
    </source>
</evidence>
<feature type="region of interest" description="Disordered" evidence="1">
    <location>
        <begin position="75"/>
        <end position="154"/>
    </location>
</feature>
<keyword evidence="3" id="KW-1185">Reference proteome</keyword>
<dbReference type="EMBL" id="JAWWNJ010000016">
    <property type="protein sequence ID" value="KAK7039415.1"/>
    <property type="molecule type" value="Genomic_DNA"/>
</dbReference>
<proteinExistence type="predicted"/>
<evidence type="ECO:0000313" key="3">
    <source>
        <dbReference type="Proteomes" id="UP001362999"/>
    </source>
</evidence>
<protein>
    <submittedName>
        <fullName evidence="2">Uncharacterized protein</fullName>
    </submittedName>
</protein>
<reference evidence="2 3" key="1">
    <citation type="journal article" date="2024" name="J Genomics">
        <title>Draft genome sequencing and assembly of Favolaschia claudopus CIRM-BRFM 2984 isolated from oak limbs.</title>
        <authorList>
            <person name="Navarro D."/>
            <person name="Drula E."/>
            <person name="Chaduli D."/>
            <person name="Cazenave R."/>
            <person name="Ahrendt S."/>
            <person name="Wang J."/>
            <person name="Lipzen A."/>
            <person name="Daum C."/>
            <person name="Barry K."/>
            <person name="Grigoriev I.V."/>
            <person name="Favel A."/>
            <person name="Rosso M.N."/>
            <person name="Martin F."/>
        </authorList>
    </citation>
    <scope>NUCLEOTIDE SEQUENCE [LARGE SCALE GENOMIC DNA]</scope>
    <source>
        <strain evidence="2 3">CIRM-BRFM 2984</strain>
    </source>
</reference>
<name>A0AAW0CJN5_9AGAR</name>
<gene>
    <name evidence="2" type="ORF">R3P38DRAFT_476712</name>
</gene>
<dbReference type="AlphaFoldDB" id="A0AAW0CJN5"/>
<dbReference type="Proteomes" id="UP001362999">
    <property type="component" value="Unassembled WGS sequence"/>
</dbReference>
<organism evidence="2 3">
    <name type="scientific">Favolaschia claudopus</name>
    <dbReference type="NCBI Taxonomy" id="2862362"/>
    <lineage>
        <taxon>Eukaryota</taxon>
        <taxon>Fungi</taxon>
        <taxon>Dikarya</taxon>
        <taxon>Basidiomycota</taxon>
        <taxon>Agaricomycotina</taxon>
        <taxon>Agaricomycetes</taxon>
        <taxon>Agaricomycetidae</taxon>
        <taxon>Agaricales</taxon>
        <taxon>Marasmiineae</taxon>
        <taxon>Mycenaceae</taxon>
        <taxon>Favolaschia</taxon>
    </lineage>
</organism>
<accession>A0AAW0CJN5</accession>
<evidence type="ECO:0000256" key="1">
    <source>
        <dbReference type="SAM" id="MobiDB-lite"/>
    </source>
</evidence>
<comment type="caution">
    <text evidence="2">The sequence shown here is derived from an EMBL/GenBank/DDBJ whole genome shotgun (WGS) entry which is preliminary data.</text>
</comment>